<dbReference type="AlphaFoldDB" id="A0AAE0EAS0"/>
<dbReference type="InterPro" id="IPR058353">
    <property type="entry name" value="DUF8040"/>
</dbReference>
<accession>A0AAE0EAS0</accession>
<dbReference type="Proteomes" id="UP001281410">
    <property type="component" value="Unassembled WGS sequence"/>
</dbReference>
<protein>
    <recommendedName>
        <fullName evidence="1">DUF8040 domain-containing protein</fullName>
    </recommendedName>
</protein>
<keyword evidence="3" id="KW-1185">Reference proteome</keyword>
<name>A0AAE0EAS0_9ROSI</name>
<dbReference type="EMBL" id="JANJYJ010000003">
    <property type="protein sequence ID" value="KAK3221513.1"/>
    <property type="molecule type" value="Genomic_DNA"/>
</dbReference>
<dbReference type="Pfam" id="PF26138">
    <property type="entry name" value="DUF8040"/>
    <property type="match status" value="1"/>
</dbReference>
<proteinExistence type="predicted"/>
<reference evidence="2" key="1">
    <citation type="journal article" date="2023" name="Plant J.">
        <title>Genome sequences and population genomics provide insights into the demographic history, inbreeding, and mutation load of two 'living fossil' tree species of Dipteronia.</title>
        <authorList>
            <person name="Feng Y."/>
            <person name="Comes H.P."/>
            <person name="Chen J."/>
            <person name="Zhu S."/>
            <person name="Lu R."/>
            <person name="Zhang X."/>
            <person name="Li P."/>
            <person name="Qiu J."/>
            <person name="Olsen K.M."/>
            <person name="Qiu Y."/>
        </authorList>
    </citation>
    <scope>NUCLEOTIDE SEQUENCE</scope>
    <source>
        <strain evidence="2">NBL</strain>
    </source>
</reference>
<dbReference type="PANTHER" id="PTHR22930">
    <property type="match status" value="1"/>
</dbReference>
<evidence type="ECO:0000313" key="2">
    <source>
        <dbReference type="EMBL" id="KAK3221513.1"/>
    </source>
</evidence>
<feature type="domain" description="DUF8040" evidence="1">
    <location>
        <begin position="47"/>
        <end position="142"/>
    </location>
</feature>
<gene>
    <name evidence="2" type="ORF">Dsin_008538</name>
</gene>
<dbReference type="PANTHER" id="PTHR22930:SF221">
    <property type="entry name" value="NUCLEASE HARBI1"/>
    <property type="match status" value="1"/>
</dbReference>
<dbReference type="InterPro" id="IPR045249">
    <property type="entry name" value="HARBI1-like"/>
</dbReference>
<comment type="caution">
    <text evidence="2">The sequence shown here is derived from an EMBL/GenBank/DDBJ whole genome shotgun (WGS) entry which is preliminary data.</text>
</comment>
<evidence type="ECO:0000313" key="3">
    <source>
        <dbReference type="Proteomes" id="UP001281410"/>
    </source>
</evidence>
<organism evidence="2 3">
    <name type="scientific">Dipteronia sinensis</name>
    <dbReference type="NCBI Taxonomy" id="43782"/>
    <lineage>
        <taxon>Eukaryota</taxon>
        <taxon>Viridiplantae</taxon>
        <taxon>Streptophyta</taxon>
        <taxon>Embryophyta</taxon>
        <taxon>Tracheophyta</taxon>
        <taxon>Spermatophyta</taxon>
        <taxon>Magnoliopsida</taxon>
        <taxon>eudicotyledons</taxon>
        <taxon>Gunneridae</taxon>
        <taxon>Pentapetalae</taxon>
        <taxon>rosids</taxon>
        <taxon>malvids</taxon>
        <taxon>Sapindales</taxon>
        <taxon>Sapindaceae</taxon>
        <taxon>Hippocastanoideae</taxon>
        <taxon>Acereae</taxon>
        <taxon>Dipteronia</taxon>
    </lineage>
</organism>
<sequence length="176" mass="20620">MASHDSDDDCEHDDIVDDLNFLQVMQIGVRLYVDHFLKHIYKVPCRTSSHTRYVFVIEVVKGYKDRCHQQFRMEKHVFLKLCKLLSESYCLKRAKNISLVETVAMFLITLGLGLGNRMVQERFQHSGETVSRWFSIVLDDVCRMAVDFLKPSDPTFRRVPTKIKDDNHYGHILKIV</sequence>
<evidence type="ECO:0000259" key="1">
    <source>
        <dbReference type="Pfam" id="PF26138"/>
    </source>
</evidence>